<dbReference type="Proteomes" id="UP000004995">
    <property type="component" value="Unassembled WGS sequence"/>
</dbReference>
<dbReference type="EMBL" id="AGNK02005544">
    <property type="status" value="NOT_ANNOTATED_CDS"/>
    <property type="molecule type" value="Genomic_DNA"/>
</dbReference>
<keyword evidence="3" id="KW-1185">Reference proteome</keyword>
<name>K4AHK4_SETIT</name>
<dbReference type="OrthoDB" id="1890565at2759"/>
<dbReference type="EMBL" id="CM003536">
    <property type="protein sequence ID" value="RCV42262.1"/>
    <property type="molecule type" value="Genomic_DNA"/>
</dbReference>
<evidence type="ECO:0000313" key="3">
    <source>
        <dbReference type="Proteomes" id="UP000004995"/>
    </source>
</evidence>
<sequence length="74" mass="8566">MDEKDVEAAEMTSMVQKFIPLTRDVYRYFLKRSVHAGKPVSDLLDRMSKDGLEADEETSRILHVECSRCTIVHH</sequence>
<reference evidence="2" key="3">
    <citation type="submission" date="2018-08" db="UniProtKB">
        <authorList>
            <consortium name="EnsemblPlants"/>
        </authorList>
    </citation>
    <scope>IDENTIFICATION</scope>
    <source>
        <strain evidence="2">Yugu1</strain>
    </source>
</reference>
<proteinExistence type="predicted"/>
<organism evidence="2 3">
    <name type="scientific">Setaria italica</name>
    <name type="common">Foxtail millet</name>
    <name type="synonym">Panicum italicum</name>
    <dbReference type="NCBI Taxonomy" id="4555"/>
    <lineage>
        <taxon>Eukaryota</taxon>
        <taxon>Viridiplantae</taxon>
        <taxon>Streptophyta</taxon>
        <taxon>Embryophyta</taxon>
        <taxon>Tracheophyta</taxon>
        <taxon>Spermatophyta</taxon>
        <taxon>Magnoliopsida</taxon>
        <taxon>Liliopsida</taxon>
        <taxon>Poales</taxon>
        <taxon>Poaceae</taxon>
        <taxon>PACMAD clade</taxon>
        <taxon>Panicoideae</taxon>
        <taxon>Panicodae</taxon>
        <taxon>Paniceae</taxon>
        <taxon>Cenchrinae</taxon>
        <taxon>Setaria</taxon>
    </lineage>
</organism>
<dbReference type="EnsemblPlants" id="KQK88474">
    <property type="protein sequence ID" value="KQK88474"/>
    <property type="gene ID" value="SETIT_038361mg"/>
</dbReference>
<reference evidence="1" key="2">
    <citation type="submission" date="2015-07" db="EMBL/GenBank/DDBJ databases">
        <authorList>
            <person name="Noorani M."/>
        </authorList>
    </citation>
    <scope>NUCLEOTIDE SEQUENCE</scope>
    <source>
        <strain evidence="1">Yugu1</strain>
    </source>
</reference>
<dbReference type="Gramene" id="KQK88474">
    <property type="protein sequence ID" value="KQK88474"/>
    <property type="gene ID" value="SETIT_038361mg"/>
</dbReference>
<protein>
    <submittedName>
        <fullName evidence="1 2">Uncharacterized protein</fullName>
    </submittedName>
</protein>
<evidence type="ECO:0000313" key="2">
    <source>
        <dbReference type="EnsemblPlants" id="KQK88474"/>
    </source>
</evidence>
<dbReference type="HOGENOM" id="CLU_2692488_0_0_1"/>
<accession>K4AHK4</accession>
<dbReference type="AlphaFoldDB" id="K4AHK4"/>
<reference evidence="1 3" key="1">
    <citation type="journal article" date="2012" name="Nat. Biotechnol.">
        <title>Reference genome sequence of the model plant Setaria.</title>
        <authorList>
            <person name="Bennetzen J.L."/>
            <person name="Schmutz J."/>
            <person name="Wang H."/>
            <person name="Percifield R."/>
            <person name="Hawkins J."/>
            <person name="Pontaroli A.C."/>
            <person name="Estep M."/>
            <person name="Feng L."/>
            <person name="Vaughn J.N."/>
            <person name="Grimwood J."/>
            <person name="Jenkins J."/>
            <person name="Barry K."/>
            <person name="Lindquist E."/>
            <person name="Hellsten U."/>
            <person name="Deshpande S."/>
            <person name="Wang X."/>
            <person name="Wu X."/>
            <person name="Mitros T."/>
            <person name="Triplett J."/>
            <person name="Yang X."/>
            <person name="Ye C.Y."/>
            <person name="Mauro-Herrera M."/>
            <person name="Wang L."/>
            <person name="Li P."/>
            <person name="Sharma M."/>
            <person name="Sharma R."/>
            <person name="Ronald P.C."/>
            <person name="Panaud O."/>
            <person name="Kellogg E.A."/>
            <person name="Brutnell T.P."/>
            <person name="Doust A.N."/>
            <person name="Tuskan G.A."/>
            <person name="Rokhsar D."/>
            <person name="Devos K.M."/>
        </authorList>
    </citation>
    <scope>NUCLEOTIDE SEQUENCE [LARGE SCALE GENOMIC DNA]</scope>
    <source>
        <strain evidence="3">cv. Yugu1</strain>
        <strain evidence="1">Yugu1</strain>
    </source>
</reference>
<evidence type="ECO:0000313" key="1">
    <source>
        <dbReference type="EMBL" id="RCV42262.1"/>
    </source>
</evidence>
<gene>
    <name evidence="1" type="ORF">SETIT_9G202800v2</name>
</gene>